<keyword evidence="1" id="KW-1133">Transmembrane helix</keyword>
<feature type="transmembrane region" description="Helical" evidence="1">
    <location>
        <begin position="80"/>
        <end position="98"/>
    </location>
</feature>
<accession>A0A9X2CV27</accession>
<dbReference type="EMBL" id="JAKRYL010000015">
    <property type="protein sequence ID" value="MCL7748409.1"/>
    <property type="molecule type" value="Genomic_DNA"/>
</dbReference>
<dbReference type="AlphaFoldDB" id="A0A9X2CV27"/>
<reference evidence="2" key="1">
    <citation type="submission" date="2022-02" db="EMBL/GenBank/DDBJ databases">
        <title>Halalkalibacter sp. nov. isolated from Lonar Lake, India.</title>
        <authorList>
            <person name="Joshi A."/>
            <person name="Thite S."/>
            <person name="Lodha T."/>
        </authorList>
    </citation>
    <scope>NUCLEOTIDE SEQUENCE</scope>
    <source>
        <strain evidence="2">MEB205</strain>
    </source>
</reference>
<feature type="transmembrane region" description="Helical" evidence="1">
    <location>
        <begin position="104"/>
        <end position="125"/>
    </location>
</feature>
<sequence>MMHIINLIAWCIFLLITGLLLKLANGWYHTSFFSTSKTLDVFDVATPITIFILFGVLLASKHLIKQHRIYGEWKLQYSKFILLGILPVMLLLILDMTLNQVKAYTVATFDLYPISILVLIICGYYSTQSLYKERE</sequence>
<evidence type="ECO:0000256" key="1">
    <source>
        <dbReference type="SAM" id="Phobius"/>
    </source>
</evidence>
<organism evidence="2 3">
    <name type="scientific">Halalkalibacter alkaliphilus</name>
    <dbReference type="NCBI Taxonomy" id="2917993"/>
    <lineage>
        <taxon>Bacteria</taxon>
        <taxon>Bacillati</taxon>
        <taxon>Bacillota</taxon>
        <taxon>Bacilli</taxon>
        <taxon>Bacillales</taxon>
        <taxon>Bacillaceae</taxon>
        <taxon>Halalkalibacter</taxon>
    </lineage>
</organism>
<feature type="transmembrane region" description="Helical" evidence="1">
    <location>
        <begin position="42"/>
        <end position="59"/>
    </location>
</feature>
<name>A0A9X2CV27_9BACI</name>
<dbReference type="RefSeq" id="WP_250097300.1">
    <property type="nucleotide sequence ID" value="NZ_JAKRYL010000015.1"/>
</dbReference>
<keyword evidence="3" id="KW-1185">Reference proteome</keyword>
<dbReference type="Proteomes" id="UP001139150">
    <property type="component" value="Unassembled WGS sequence"/>
</dbReference>
<protein>
    <submittedName>
        <fullName evidence="2">Uncharacterized protein</fullName>
    </submittedName>
</protein>
<proteinExistence type="predicted"/>
<keyword evidence="1" id="KW-0812">Transmembrane</keyword>
<keyword evidence="1" id="KW-0472">Membrane</keyword>
<evidence type="ECO:0000313" key="3">
    <source>
        <dbReference type="Proteomes" id="UP001139150"/>
    </source>
</evidence>
<evidence type="ECO:0000313" key="2">
    <source>
        <dbReference type="EMBL" id="MCL7748409.1"/>
    </source>
</evidence>
<comment type="caution">
    <text evidence="2">The sequence shown here is derived from an EMBL/GenBank/DDBJ whole genome shotgun (WGS) entry which is preliminary data.</text>
</comment>
<gene>
    <name evidence="2" type="ORF">MF646_14865</name>
</gene>